<feature type="domain" description="Glycosyl transferase family 1" evidence="1">
    <location>
        <begin position="182"/>
        <end position="336"/>
    </location>
</feature>
<dbReference type="RefSeq" id="WP_076384382.1">
    <property type="nucleotide sequence ID" value="NZ_FTOI01000001.1"/>
</dbReference>
<dbReference type="SUPFAM" id="SSF53756">
    <property type="entry name" value="UDP-Glycosyltransferase/glycogen phosphorylase"/>
    <property type="match status" value="1"/>
</dbReference>
<gene>
    <name evidence="2" type="ORF">SAMN05421789_101162</name>
</gene>
<dbReference type="PANTHER" id="PTHR12526:SF630">
    <property type="entry name" value="GLYCOSYLTRANSFERASE"/>
    <property type="match status" value="1"/>
</dbReference>
<keyword evidence="2" id="KW-0808">Transferase</keyword>
<reference evidence="3" key="1">
    <citation type="submission" date="2017-01" db="EMBL/GenBank/DDBJ databases">
        <authorList>
            <person name="Varghese N."/>
            <person name="Submissions S."/>
        </authorList>
    </citation>
    <scope>NUCLEOTIDE SEQUENCE [LARGE SCALE GENOMIC DNA]</scope>
    <source>
        <strain evidence="3">DSM 23145</strain>
    </source>
</reference>
<dbReference type="STRING" id="713588.SAMN05421789_101162"/>
<sequence>MKLLYITNGITGAGGLERVLSVKASLLTELFGYEVHIVSLNEIGKEAFFSFSDKVRKRSIVVSGNPMSYFSQYKKGVQILVEEIQPDVISVCDDAIKGFFLPWIISTKAKWIYESHASVLLGSTDKGLPFHKKVQHELKQFLGKRFSKIVLLTEGNRKEWELNNLVVIPNPVPFETNQYSSLKNRKIIAVGSYSFNKGYDLLLRIWESIEKDFPEWELNIYGRDTKKNLKQCAENLNLKNIHFHEPVTDIGAKYLDSSIMVLPSRSEGFGMVLIEAMSFGLPVISFDCPNSPKDIISNNEDGFLIENGNIQEFGEKLKSLLLSESLRQEMGEKAKQNVQRFSAGRIVKEWDELFKSL</sequence>
<dbReference type="AlphaFoldDB" id="A0A1N7J6A1"/>
<keyword evidence="3" id="KW-1185">Reference proteome</keyword>
<proteinExistence type="predicted"/>
<dbReference type="CDD" id="cd03820">
    <property type="entry name" value="GT4_AmsD-like"/>
    <property type="match status" value="1"/>
</dbReference>
<dbReference type="OrthoDB" id="9811239at2"/>
<dbReference type="PANTHER" id="PTHR12526">
    <property type="entry name" value="GLYCOSYLTRANSFERASE"/>
    <property type="match status" value="1"/>
</dbReference>
<dbReference type="GO" id="GO:0016757">
    <property type="term" value="F:glycosyltransferase activity"/>
    <property type="evidence" value="ECO:0007669"/>
    <property type="project" value="InterPro"/>
</dbReference>
<dbReference type="Pfam" id="PF00534">
    <property type="entry name" value="Glycos_transf_1"/>
    <property type="match status" value="1"/>
</dbReference>
<evidence type="ECO:0000313" key="2">
    <source>
        <dbReference type="EMBL" id="SIS44834.1"/>
    </source>
</evidence>
<evidence type="ECO:0000313" key="3">
    <source>
        <dbReference type="Proteomes" id="UP000185839"/>
    </source>
</evidence>
<dbReference type="InterPro" id="IPR001296">
    <property type="entry name" value="Glyco_trans_1"/>
</dbReference>
<evidence type="ECO:0000259" key="1">
    <source>
        <dbReference type="Pfam" id="PF00534"/>
    </source>
</evidence>
<accession>A0A1N7J6A1</accession>
<dbReference type="EMBL" id="FTOI01000001">
    <property type="protein sequence ID" value="SIS44834.1"/>
    <property type="molecule type" value="Genomic_DNA"/>
</dbReference>
<protein>
    <submittedName>
        <fullName evidence="2">Glycosyltransferase involved in cell wall bisynthesis</fullName>
    </submittedName>
</protein>
<dbReference type="Gene3D" id="3.40.50.2000">
    <property type="entry name" value="Glycogen Phosphorylase B"/>
    <property type="match status" value="2"/>
</dbReference>
<name>A0A1N7J6A1_9FLAO</name>
<dbReference type="Proteomes" id="UP000185839">
    <property type="component" value="Unassembled WGS sequence"/>
</dbReference>
<organism evidence="2 3">
    <name type="scientific">Kaistella chaponensis</name>
    <dbReference type="NCBI Taxonomy" id="713588"/>
    <lineage>
        <taxon>Bacteria</taxon>
        <taxon>Pseudomonadati</taxon>
        <taxon>Bacteroidota</taxon>
        <taxon>Flavobacteriia</taxon>
        <taxon>Flavobacteriales</taxon>
        <taxon>Weeksellaceae</taxon>
        <taxon>Chryseobacterium group</taxon>
        <taxon>Kaistella</taxon>
    </lineage>
</organism>